<organism evidence="4 5">
    <name type="scientific">Janthinobacterium agaricidamnosum NBRC 102515 = DSM 9628</name>
    <dbReference type="NCBI Taxonomy" id="1349767"/>
    <lineage>
        <taxon>Bacteria</taxon>
        <taxon>Pseudomonadati</taxon>
        <taxon>Pseudomonadota</taxon>
        <taxon>Betaproteobacteria</taxon>
        <taxon>Burkholderiales</taxon>
        <taxon>Oxalobacteraceae</taxon>
        <taxon>Janthinobacterium</taxon>
    </lineage>
</organism>
<dbReference type="Gene3D" id="3.40.50.720">
    <property type="entry name" value="NAD(P)-binding Rossmann-like Domain"/>
    <property type="match status" value="1"/>
</dbReference>
<feature type="domain" description="Ketoreductase" evidence="3">
    <location>
        <begin position="13"/>
        <end position="194"/>
    </location>
</feature>
<dbReference type="InterPro" id="IPR057326">
    <property type="entry name" value="KR_dom"/>
</dbReference>
<evidence type="ECO:0000259" key="3">
    <source>
        <dbReference type="SMART" id="SM00822"/>
    </source>
</evidence>
<dbReference type="InterPro" id="IPR036291">
    <property type="entry name" value="NAD(P)-bd_dom_sf"/>
</dbReference>
<dbReference type="RefSeq" id="WP_038491211.1">
    <property type="nucleotide sequence ID" value="NZ_BCTH01000003.1"/>
</dbReference>
<keyword evidence="5" id="KW-1185">Reference proteome</keyword>
<dbReference type="InterPro" id="IPR051122">
    <property type="entry name" value="SDR_DHRS6-like"/>
</dbReference>
<dbReference type="HOGENOM" id="CLU_010194_1_0_4"/>
<accession>W0V5F3</accession>
<reference evidence="4 5" key="1">
    <citation type="journal article" date="2015" name="Genome Announc.">
        <title>Genome Sequence of Mushroom Soft-Rot Pathogen Janthinobacterium agaricidamnosum.</title>
        <authorList>
            <person name="Graupner K."/>
            <person name="Lackner G."/>
            <person name="Hertweck C."/>
        </authorList>
    </citation>
    <scope>NUCLEOTIDE SEQUENCE [LARGE SCALE GENOMIC DNA]</scope>
    <source>
        <strain evidence="5">NBRC 102515 / DSM 9628</strain>
    </source>
</reference>
<dbReference type="InterPro" id="IPR002347">
    <property type="entry name" value="SDR_fam"/>
</dbReference>
<comment type="similarity">
    <text evidence="1">Belongs to the short-chain dehydrogenases/reductases (SDR) family.</text>
</comment>
<dbReference type="SMART" id="SM00822">
    <property type="entry name" value="PKS_KR"/>
    <property type="match status" value="1"/>
</dbReference>
<dbReference type="PRINTS" id="PR00081">
    <property type="entry name" value="GDHRDH"/>
</dbReference>
<evidence type="ECO:0000256" key="1">
    <source>
        <dbReference type="ARBA" id="ARBA00006484"/>
    </source>
</evidence>
<dbReference type="PROSITE" id="PS00061">
    <property type="entry name" value="ADH_SHORT"/>
    <property type="match status" value="1"/>
</dbReference>
<dbReference type="PANTHER" id="PTHR43477">
    <property type="entry name" value="DIHYDROANTICAPSIN 7-DEHYDROGENASE"/>
    <property type="match status" value="1"/>
</dbReference>
<dbReference type="InterPro" id="IPR020904">
    <property type="entry name" value="Sc_DH/Rdtase_CS"/>
</dbReference>
<dbReference type="STRING" id="1349767.GJA_1942"/>
<dbReference type="KEGG" id="jag:GJA_1942"/>
<evidence type="ECO:0000313" key="5">
    <source>
        <dbReference type="Proteomes" id="UP000027604"/>
    </source>
</evidence>
<dbReference type="PANTHER" id="PTHR43477:SF1">
    <property type="entry name" value="DIHYDROANTICAPSIN 7-DEHYDROGENASE"/>
    <property type="match status" value="1"/>
</dbReference>
<dbReference type="PATRIC" id="fig|1349767.4.peg.3711"/>
<dbReference type="eggNOG" id="COG1028">
    <property type="taxonomic scope" value="Bacteria"/>
</dbReference>
<keyword evidence="2" id="KW-0560">Oxidoreductase</keyword>
<evidence type="ECO:0000256" key="2">
    <source>
        <dbReference type="ARBA" id="ARBA00023002"/>
    </source>
</evidence>
<protein>
    <submittedName>
        <fullName evidence="4">Short chain dehydrogenase family protein</fullName>
    </submittedName>
</protein>
<proteinExistence type="inferred from homology"/>
<dbReference type="Pfam" id="PF13561">
    <property type="entry name" value="adh_short_C2"/>
    <property type="match status" value="1"/>
</dbReference>
<dbReference type="GO" id="GO:0016491">
    <property type="term" value="F:oxidoreductase activity"/>
    <property type="evidence" value="ECO:0007669"/>
    <property type="project" value="UniProtKB-KW"/>
</dbReference>
<gene>
    <name evidence="4" type="ORF">GJA_1942</name>
</gene>
<dbReference type="AlphaFoldDB" id="W0V5F3"/>
<evidence type="ECO:0000313" key="4">
    <source>
        <dbReference type="EMBL" id="CDG82578.1"/>
    </source>
</evidence>
<dbReference type="Proteomes" id="UP000027604">
    <property type="component" value="Chromosome I"/>
</dbReference>
<dbReference type="CDD" id="cd05233">
    <property type="entry name" value="SDR_c"/>
    <property type="match status" value="1"/>
</dbReference>
<name>W0V5F3_9BURK</name>
<dbReference type="EMBL" id="HG322949">
    <property type="protein sequence ID" value="CDG82578.1"/>
    <property type="molecule type" value="Genomic_DNA"/>
</dbReference>
<dbReference type="SUPFAM" id="SSF51735">
    <property type="entry name" value="NAD(P)-binding Rossmann-fold domains"/>
    <property type="match status" value="1"/>
</dbReference>
<sequence length="254" mass="26499">MTAIFNPTMLQGQRILVTGASSGIGRTSALLLAQCGAQLAITGRDPQRLEQTLRQLDGSGHSAQAFELDGSDRVADFLKAWAQDAPFSGLFHAAGIEMVRPVKLSKAEQVEQVFSSSINSALALARGAALRGVMHDGAALLFMSSVAARSGQAGMSVYAAAKAAIDGMVRALAVELGPRGMRVNSIAAGAVDSEMHQRLAHSMPEAALQAYQERHPLGFGSPADIAQVAAFLLSPAARWVSGATWAVDGGYLAR</sequence>